<protein>
    <submittedName>
        <fullName evidence="1">Nucleotidyltransferase substrate binding protein (TIGR01987 family)</fullName>
    </submittedName>
</protein>
<dbReference type="OrthoDB" id="9810452at2"/>
<dbReference type="EMBL" id="QREG01000001">
    <property type="protein sequence ID" value="REE05882.1"/>
    <property type="molecule type" value="Genomic_DNA"/>
</dbReference>
<comment type="caution">
    <text evidence="1">The sequence shown here is derived from an EMBL/GenBank/DDBJ whole genome shotgun (WGS) entry which is preliminary data.</text>
</comment>
<organism evidence="1 2">
    <name type="scientific">Marinoscillum furvescens DSM 4134</name>
    <dbReference type="NCBI Taxonomy" id="1122208"/>
    <lineage>
        <taxon>Bacteria</taxon>
        <taxon>Pseudomonadati</taxon>
        <taxon>Bacteroidota</taxon>
        <taxon>Cytophagia</taxon>
        <taxon>Cytophagales</taxon>
        <taxon>Reichenbachiellaceae</taxon>
        <taxon>Marinoscillum</taxon>
    </lineage>
</organism>
<dbReference type="Proteomes" id="UP000256779">
    <property type="component" value="Unassembled WGS sequence"/>
</dbReference>
<name>A0A3D9LKU3_MARFU</name>
<keyword evidence="1" id="KW-0808">Transferase</keyword>
<dbReference type="Pfam" id="PF08780">
    <property type="entry name" value="NTase_sub_bind"/>
    <property type="match status" value="1"/>
</dbReference>
<dbReference type="NCBIfam" id="TIGR01987">
    <property type="entry name" value="HI0074"/>
    <property type="match status" value="1"/>
</dbReference>
<gene>
    <name evidence="1" type="ORF">C7460_101401</name>
</gene>
<proteinExistence type="predicted"/>
<accession>A0A3D9LKU3</accession>
<dbReference type="GO" id="GO:0016740">
    <property type="term" value="F:transferase activity"/>
    <property type="evidence" value="ECO:0007669"/>
    <property type="project" value="UniProtKB-KW"/>
</dbReference>
<dbReference type="AlphaFoldDB" id="A0A3D9LKU3"/>
<evidence type="ECO:0000313" key="2">
    <source>
        <dbReference type="Proteomes" id="UP000256779"/>
    </source>
</evidence>
<dbReference type="Gene3D" id="1.20.120.330">
    <property type="entry name" value="Nucleotidyltransferases domain 2"/>
    <property type="match status" value="1"/>
</dbReference>
<dbReference type="RefSeq" id="WP_115866377.1">
    <property type="nucleotide sequence ID" value="NZ_QREG01000001.1"/>
</dbReference>
<sequence length="131" mass="15427">MMSLELLKERNKVFRKGLSSLEEALKLPKSEIVRDACIQRFEYCFEMGWKLLKRIIEFENGAPVAGGITSCIKKAVELRIIDREDLWLDAQRGRNLTSHTYDEAIANELYRNIQNYYKTFISLSDFIEKHY</sequence>
<reference evidence="1 2" key="1">
    <citation type="submission" date="2018-07" db="EMBL/GenBank/DDBJ databases">
        <title>Genomic Encyclopedia of Type Strains, Phase IV (KMG-IV): sequencing the most valuable type-strain genomes for metagenomic binning, comparative biology and taxonomic classification.</title>
        <authorList>
            <person name="Goeker M."/>
        </authorList>
    </citation>
    <scope>NUCLEOTIDE SEQUENCE [LARGE SCALE GENOMIC DNA]</scope>
    <source>
        <strain evidence="1 2">DSM 4134</strain>
    </source>
</reference>
<dbReference type="InterPro" id="IPR010235">
    <property type="entry name" value="HepT"/>
</dbReference>
<keyword evidence="2" id="KW-1185">Reference proteome</keyword>
<evidence type="ECO:0000313" key="1">
    <source>
        <dbReference type="EMBL" id="REE05882.1"/>
    </source>
</evidence>
<dbReference type="SUPFAM" id="SSF81593">
    <property type="entry name" value="Nucleotidyltransferase substrate binding subunit/domain"/>
    <property type="match status" value="1"/>
</dbReference>